<reference evidence="14 15" key="1">
    <citation type="submission" date="2018-07" db="EMBL/GenBank/DDBJ databases">
        <title>Genomic Encyclopedia of Type Strains, Phase III (KMG-III): the genomes of soil and plant-associated and newly described type strains.</title>
        <authorList>
            <person name="Whitman W."/>
        </authorList>
    </citation>
    <scope>NUCLEOTIDE SEQUENCE [LARGE SCALE GENOMIC DNA]</scope>
    <source>
        <strain evidence="14 15">CECT 7946</strain>
    </source>
</reference>
<evidence type="ECO:0000256" key="5">
    <source>
        <dbReference type="ARBA" id="ARBA00012458"/>
    </source>
</evidence>
<evidence type="ECO:0000256" key="10">
    <source>
        <dbReference type="ARBA" id="ARBA00022909"/>
    </source>
</evidence>
<dbReference type="InterPro" id="IPR011005">
    <property type="entry name" value="Dihydropteroate_synth-like_sf"/>
</dbReference>
<accession>A0A3D9HCQ0</accession>
<comment type="catalytic activity">
    <reaction evidence="1">
        <text>(7,8-dihydropterin-6-yl)methyl diphosphate + 4-aminobenzoate = 7,8-dihydropteroate + diphosphate</text>
        <dbReference type="Rhea" id="RHEA:19949"/>
        <dbReference type="ChEBI" id="CHEBI:17836"/>
        <dbReference type="ChEBI" id="CHEBI:17839"/>
        <dbReference type="ChEBI" id="CHEBI:33019"/>
        <dbReference type="ChEBI" id="CHEBI:72950"/>
        <dbReference type="EC" id="2.5.1.15"/>
    </reaction>
</comment>
<dbReference type="GO" id="GO:0046872">
    <property type="term" value="F:metal ion binding"/>
    <property type="evidence" value="ECO:0007669"/>
    <property type="project" value="UniProtKB-KW"/>
</dbReference>
<feature type="domain" description="Pterin-binding" evidence="13">
    <location>
        <begin position="15"/>
        <end position="267"/>
    </location>
</feature>
<evidence type="ECO:0000256" key="1">
    <source>
        <dbReference type="ARBA" id="ARBA00000012"/>
    </source>
</evidence>
<keyword evidence="7 12" id="KW-0808">Transferase</keyword>
<proteinExistence type="inferred from homology"/>
<organism evidence="14 15">
    <name type="scientific">Winogradskyella eximia</name>
    <dbReference type="NCBI Taxonomy" id="262006"/>
    <lineage>
        <taxon>Bacteria</taxon>
        <taxon>Pseudomonadati</taxon>
        <taxon>Bacteroidota</taxon>
        <taxon>Flavobacteriia</taxon>
        <taxon>Flavobacteriales</taxon>
        <taxon>Flavobacteriaceae</taxon>
        <taxon>Winogradskyella</taxon>
    </lineage>
</organism>
<comment type="pathway">
    <text evidence="3 12">Cofactor biosynthesis; tetrahydrofolate biosynthesis; 7,8-dihydrofolate from 2-amino-4-hydroxy-6-hydroxymethyl-7,8-dihydropteridine diphosphate and 4-aminobenzoate: step 1/2.</text>
</comment>
<dbReference type="InterPro" id="IPR045031">
    <property type="entry name" value="DHP_synth-like"/>
</dbReference>
<keyword evidence="15" id="KW-1185">Reference proteome</keyword>
<keyword evidence="10 12" id="KW-0289">Folate biosynthesis</keyword>
<dbReference type="Proteomes" id="UP000256980">
    <property type="component" value="Unassembled WGS sequence"/>
</dbReference>
<dbReference type="PANTHER" id="PTHR20941:SF1">
    <property type="entry name" value="FOLIC ACID SYNTHESIS PROTEIN FOL1"/>
    <property type="match status" value="1"/>
</dbReference>
<comment type="function">
    <text evidence="12">Catalyzes the condensation of para-aminobenzoate (pABA) with 6-hydroxymethyl-7,8-dihydropterin diphosphate (DHPt-PP) to form 7,8-dihydropteroate (H2Pte), the immediate precursor of folate derivatives.</text>
</comment>
<dbReference type="EC" id="2.5.1.15" evidence="5 12"/>
<dbReference type="EMBL" id="QRDV01000001">
    <property type="protein sequence ID" value="RED47255.1"/>
    <property type="molecule type" value="Genomic_DNA"/>
</dbReference>
<dbReference type="PROSITE" id="PS50972">
    <property type="entry name" value="PTERIN_BINDING"/>
    <property type="match status" value="1"/>
</dbReference>
<keyword evidence="8 12" id="KW-0479">Metal-binding</keyword>
<evidence type="ECO:0000259" key="13">
    <source>
        <dbReference type="PROSITE" id="PS50972"/>
    </source>
</evidence>
<dbReference type="GO" id="GO:0046654">
    <property type="term" value="P:tetrahydrofolate biosynthetic process"/>
    <property type="evidence" value="ECO:0007669"/>
    <property type="project" value="UniProtKB-UniPathway"/>
</dbReference>
<comment type="caution">
    <text evidence="14">The sequence shown here is derived from an EMBL/GenBank/DDBJ whole genome shotgun (WGS) entry which is preliminary data.</text>
</comment>
<evidence type="ECO:0000256" key="9">
    <source>
        <dbReference type="ARBA" id="ARBA00022842"/>
    </source>
</evidence>
<gene>
    <name evidence="14" type="ORF">DFQ10_1011039</name>
</gene>
<dbReference type="PANTHER" id="PTHR20941">
    <property type="entry name" value="FOLATE SYNTHESIS PROTEINS"/>
    <property type="match status" value="1"/>
</dbReference>
<dbReference type="Pfam" id="PF00809">
    <property type="entry name" value="Pterin_bind"/>
    <property type="match status" value="1"/>
</dbReference>
<dbReference type="FunFam" id="3.20.20.20:FF:000006">
    <property type="entry name" value="Dihydropteroate synthase"/>
    <property type="match status" value="1"/>
</dbReference>
<evidence type="ECO:0000256" key="8">
    <source>
        <dbReference type="ARBA" id="ARBA00022723"/>
    </source>
</evidence>
<dbReference type="InterPro" id="IPR000489">
    <property type="entry name" value="Pterin-binding_dom"/>
</dbReference>
<dbReference type="GO" id="GO:0046656">
    <property type="term" value="P:folic acid biosynthetic process"/>
    <property type="evidence" value="ECO:0007669"/>
    <property type="project" value="UniProtKB-KW"/>
</dbReference>
<evidence type="ECO:0000313" key="15">
    <source>
        <dbReference type="Proteomes" id="UP000256980"/>
    </source>
</evidence>
<evidence type="ECO:0000256" key="11">
    <source>
        <dbReference type="ARBA" id="ARBA00030193"/>
    </source>
</evidence>
<name>A0A3D9HCQ0_9FLAO</name>
<evidence type="ECO:0000256" key="7">
    <source>
        <dbReference type="ARBA" id="ARBA00022679"/>
    </source>
</evidence>
<dbReference type="Gene3D" id="3.20.20.20">
    <property type="entry name" value="Dihydropteroate synthase-like"/>
    <property type="match status" value="1"/>
</dbReference>
<dbReference type="GO" id="GO:0005829">
    <property type="term" value="C:cytosol"/>
    <property type="evidence" value="ECO:0007669"/>
    <property type="project" value="TreeGrafter"/>
</dbReference>
<evidence type="ECO:0000256" key="3">
    <source>
        <dbReference type="ARBA" id="ARBA00004763"/>
    </source>
</evidence>
<dbReference type="UniPathway" id="UPA00077">
    <property type="reaction ID" value="UER00156"/>
</dbReference>
<dbReference type="GO" id="GO:0004156">
    <property type="term" value="F:dihydropteroate synthase activity"/>
    <property type="evidence" value="ECO:0007669"/>
    <property type="project" value="UniProtKB-EC"/>
</dbReference>
<dbReference type="InterPro" id="IPR006390">
    <property type="entry name" value="DHP_synth_dom"/>
</dbReference>
<dbReference type="CDD" id="cd00739">
    <property type="entry name" value="DHPS"/>
    <property type="match status" value="1"/>
</dbReference>
<protein>
    <recommendedName>
        <fullName evidence="6 12">Dihydropteroate synthase</fullName>
        <shortName evidence="12">DHPS</shortName>
        <ecNumber evidence="5 12">2.5.1.15</ecNumber>
    </recommendedName>
    <alternativeName>
        <fullName evidence="11 12">Dihydropteroate pyrophosphorylase</fullName>
    </alternativeName>
</protein>
<keyword evidence="9 12" id="KW-0460">Magnesium</keyword>
<evidence type="ECO:0000256" key="4">
    <source>
        <dbReference type="ARBA" id="ARBA00009503"/>
    </source>
</evidence>
<comment type="similarity">
    <text evidence="4 12">Belongs to the DHPS family.</text>
</comment>
<comment type="cofactor">
    <cofactor evidence="2 12">
        <name>Mg(2+)</name>
        <dbReference type="ChEBI" id="CHEBI:18420"/>
    </cofactor>
</comment>
<dbReference type="RefSeq" id="WP_115816277.1">
    <property type="nucleotide sequence ID" value="NZ_QRDV01000001.1"/>
</dbReference>
<evidence type="ECO:0000313" key="14">
    <source>
        <dbReference type="EMBL" id="RED47255.1"/>
    </source>
</evidence>
<evidence type="ECO:0000256" key="2">
    <source>
        <dbReference type="ARBA" id="ARBA00001946"/>
    </source>
</evidence>
<dbReference type="NCBIfam" id="TIGR01496">
    <property type="entry name" value="DHPS"/>
    <property type="match status" value="1"/>
</dbReference>
<dbReference type="PROSITE" id="PS00792">
    <property type="entry name" value="DHPS_1"/>
    <property type="match status" value="1"/>
</dbReference>
<dbReference type="AlphaFoldDB" id="A0A3D9HCQ0"/>
<sequence>MNINCKGKLIDLSTPKVMGILNVTPDSFFDGGKYKDEADILNKVEVMLKQNATFIDIGGYSSRPNADDVSEAEELNRVVPIVKIILKHFPDTLISIDTFRSDVAKQSIENGAALVNDISAGKLDTKMLSTVGNLGVPYIMMHMKGNPKTMQQQTEYNDITKNVIAYFAERIAAARKEKINDIIIDPGFGFAKTIAQNFELLNSLKLLQLTDQPILAGVSRKSMIYKTLNSTAKEALNGTTALHMVALENGASILRVHDVKEAMECVTLYNQLKSN</sequence>
<dbReference type="OrthoDB" id="9811744at2"/>
<dbReference type="SUPFAM" id="SSF51717">
    <property type="entry name" value="Dihydropteroate synthetase-like"/>
    <property type="match status" value="1"/>
</dbReference>
<evidence type="ECO:0000256" key="6">
    <source>
        <dbReference type="ARBA" id="ARBA00016919"/>
    </source>
</evidence>
<evidence type="ECO:0000256" key="12">
    <source>
        <dbReference type="RuleBase" id="RU361205"/>
    </source>
</evidence>